<name>A0A481Z7D2_9VIRU</name>
<dbReference type="Pfam" id="PF00415">
    <property type="entry name" value="RCC1"/>
    <property type="match status" value="2"/>
</dbReference>
<dbReference type="EMBL" id="MK500563">
    <property type="protein sequence ID" value="QBK91667.1"/>
    <property type="molecule type" value="Genomic_DNA"/>
</dbReference>
<dbReference type="InterPro" id="IPR000408">
    <property type="entry name" value="Reg_chr_condens"/>
</dbReference>
<accession>A0A481Z7D2</accession>
<dbReference type="Gene3D" id="2.130.10.30">
    <property type="entry name" value="Regulator of chromosome condensation 1/beta-lactamase-inhibitor protein II"/>
    <property type="match status" value="1"/>
</dbReference>
<dbReference type="PANTHER" id="PTHR22870:SF408">
    <property type="entry name" value="OS09G0560450 PROTEIN"/>
    <property type="match status" value="1"/>
</dbReference>
<organism evidence="2">
    <name type="scientific">Pithovirus LCPAC302</name>
    <dbReference type="NCBI Taxonomy" id="2506593"/>
    <lineage>
        <taxon>Viruses</taxon>
        <taxon>Pithoviruses</taxon>
    </lineage>
</organism>
<reference evidence="2" key="1">
    <citation type="journal article" date="2019" name="MBio">
        <title>Virus Genomes from Deep Sea Sediments Expand the Ocean Megavirome and Support Independent Origins of Viral Gigantism.</title>
        <authorList>
            <person name="Backstrom D."/>
            <person name="Yutin N."/>
            <person name="Jorgensen S.L."/>
            <person name="Dharamshi J."/>
            <person name="Homa F."/>
            <person name="Zaremba-Niedwiedzka K."/>
            <person name="Spang A."/>
            <person name="Wolf Y.I."/>
            <person name="Koonin E.V."/>
            <person name="Ettema T.J."/>
        </authorList>
    </citation>
    <scope>NUCLEOTIDE SEQUENCE</scope>
</reference>
<keyword evidence="1" id="KW-0677">Repeat</keyword>
<proteinExistence type="predicted"/>
<protein>
    <submittedName>
        <fullName evidence="2">Regulator of chromosome condensation protein</fullName>
    </submittedName>
</protein>
<gene>
    <name evidence="2" type="ORF">LCPAC302_02870</name>
</gene>
<evidence type="ECO:0000256" key="1">
    <source>
        <dbReference type="ARBA" id="ARBA00022737"/>
    </source>
</evidence>
<dbReference type="PROSITE" id="PS50012">
    <property type="entry name" value="RCC1_3"/>
    <property type="match status" value="2"/>
</dbReference>
<dbReference type="PANTHER" id="PTHR22870">
    <property type="entry name" value="REGULATOR OF CHROMOSOME CONDENSATION"/>
    <property type="match status" value="1"/>
</dbReference>
<evidence type="ECO:0000313" key="2">
    <source>
        <dbReference type="EMBL" id="QBK91667.1"/>
    </source>
</evidence>
<dbReference type="InterPro" id="IPR009091">
    <property type="entry name" value="RCC1/BLIP-II"/>
</dbReference>
<dbReference type="InterPro" id="IPR051210">
    <property type="entry name" value="Ub_ligase/GEF_domain"/>
</dbReference>
<sequence>MIKFAITNSFGFGEFIKGLEILRYQILYRNGSGQLGTGDKQGKSVPTNVMNNIKYVSCGGDHTGVITTDNKLFMFGLNDEGQLGTGDKNDRSTPTNVMTDIKYISCGNFHTGVIGK</sequence>
<dbReference type="SUPFAM" id="SSF50985">
    <property type="entry name" value="RCC1/BLIP-II"/>
    <property type="match status" value="1"/>
</dbReference>